<sequence length="174" mass="18226">MGELHSVATAVAAEAAEEGGKQNNFLIPNGTFFVVLAIFLIVLAVIGTFVVPPIQRVLKAREDMATKTTDDNRNAAEQFTAAEADYKNELAKARGAATAVRDEARAEGRGILEDMRQRANAEATAVNATAAEELARQSEATSGELAANVDGLSRTLAERVLGVSLSEPASAGRG</sequence>
<name>A0A4R8RXV3_9MYCO</name>
<comment type="similarity">
    <text evidence="2 14 15">Belongs to the ATPase B chain family.</text>
</comment>
<dbReference type="InterPro" id="IPR050059">
    <property type="entry name" value="ATP_synthase_B_chain"/>
</dbReference>
<dbReference type="NCBIfam" id="NF004412">
    <property type="entry name" value="PRK05759.1-3"/>
    <property type="match status" value="1"/>
</dbReference>
<dbReference type="RefSeq" id="WP_134063426.1">
    <property type="nucleotide sequence ID" value="NZ_PECG01000003.1"/>
</dbReference>
<dbReference type="PANTHER" id="PTHR33445">
    <property type="entry name" value="ATP SYNTHASE SUBUNIT B', CHLOROPLASTIC"/>
    <property type="match status" value="1"/>
</dbReference>
<dbReference type="Proteomes" id="UP000295117">
    <property type="component" value="Unassembled WGS sequence"/>
</dbReference>
<evidence type="ECO:0000256" key="14">
    <source>
        <dbReference type="HAMAP-Rule" id="MF_01398"/>
    </source>
</evidence>
<evidence type="ECO:0000313" key="16">
    <source>
        <dbReference type="EMBL" id="TDZ79290.1"/>
    </source>
</evidence>
<proteinExistence type="inferred from homology"/>
<dbReference type="GO" id="GO:0045259">
    <property type="term" value="C:proton-transporting ATP synthase complex"/>
    <property type="evidence" value="ECO:0007669"/>
    <property type="project" value="UniProtKB-KW"/>
</dbReference>
<feature type="transmembrane region" description="Helical" evidence="14">
    <location>
        <begin position="31"/>
        <end position="51"/>
    </location>
</feature>
<keyword evidence="10 14" id="KW-0472">Membrane</keyword>
<evidence type="ECO:0000256" key="2">
    <source>
        <dbReference type="ARBA" id="ARBA00005513"/>
    </source>
</evidence>
<evidence type="ECO:0000256" key="10">
    <source>
        <dbReference type="ARBA" id="ARBA00023136"/>
    </source>
</evidence>
<keyword evidence="6 14" id="KW-0812">Transmembrane</keyword>
<evidence type="ECO:0000313" key="17">
    <source>
        <dbReference type="Proteomes" id="UP000295117"/>
    </source>
</evidence>
<keyword evidence="9 14" id="KW-0406">Ion transport</keyword>
<comment type="subcellular location">
    <subcellularLocation>
        <location evidence="1 14">Cell membrane</location>
        <topology evidence="1 14">Single-pass membrane protein</topology>
    </subcellularLocation>
</comment>
<evidence type="ECO:0000256" key="6">
    <source>
        <dbReference type="ARBA" id="ARBA00022692"/>
    </source>
</evidence>
<evidence type="ECO:0000256" key="12">
    <source>
        <dbReference type="ARBA" id="ARBA00025198"/>
    </source>
</evidence>
<dbReference type="HAMAP" id="MF_01398">
    <property type="entry name" value="ATP_synth_b_bprime"/>
    <property type="match status" value="1"/>
</dbReference>
<keyword evidence="8 14" id="KW-1133">Transmembrane helix</keyword>
<comment type="function">
    <text evidence="12 14">F(1)F(0) ATP synthase produces ATP from ADP in the presence of a proton or sodium gradient. F-type ATPases consist of two structural domains, F(1) containing the extramembraneous catalytic core and F(0) containing the membrane proton channel, linked together by a central stalk and a peripheral stalk. During catalysis, ATP synthesis in the catalytic domain of F(1) is coupled via a rotary mechanism of the central stalk subunits to proton translocation.</text>
</comment>
<evidence type="ECO:0000256" key="9">
    <source>
        <dbReference type="ARBA" id="ARBA00023065"/>
    </source>
</evidence>
<evidence type="ECO:0000256" key="5">
    <source>
        <dbReference type="ARBA" id="ARBA00022547"/>
    </source>
</evidence>
<evidence type="ECO:0000256" key="11">
    <source>
        <dbReference type="ARBA" id="ARBA00023310"/>
    </source>
</evidence>
<evidence type="ECO:0000256" key="15">
    <source>
        <dbReference type="RuleBase" id="RU003848"/>
    </source>
</evidence>
<organism evidence="16 17">
    <name type="scientific">Mycobacteroides salmoniphilum</name>
    <dbReference type="NCBI Taxonomy" id="404941"/>
    <lineage>
        <taxon>Bacteria</taxon>
        <taxon>Bacillati</taxon>
        <taxon>Actinomycetota</taxon>
        <taxon>Actinomycetes</taxon>
        <taxon>Mycobacteriales</taxon>
        <taxon>Mycobacteriaceae</taxon>
        <taxon>Mycobacteroides</taxon>
    </lineage>
</organism>
<evidence type="ECO:0000256" key="4">
    <source>
        <dbReference type="ARBA" id="ARBA00022475"/>
    </source>
</evidence>
<keyword evidence="11 14" id="KW-0066">ATP synthesis</keyword>
<keyword evidence="5 14" id="KW-0138">CF(0)</keyword>
<dbReference type="GO" id="GO:0046961">
    <property type="term" value="F:proton-transporting ATPase activity, rotational mechanism"/>
    <property type="evidence" value="ECO:0007669"/>
    <property type="project" value="TreeGrafter"/>
</dbReference>
<evidence type="ECO:0000256" key="1">
    <source>
        <dbReference type="ARBA" id="ARBA00004162"/>
    </source>
</evidence>
<evidence type="ECO:0000256" key="8">
    <source>
        <dbReference type="ARBA" id="ARBA00022989"/>
    </source>
</evidence>
<comment type="function">
    <text evidence="14">Component of the F(0) channel, it forms part of the peripheral stalk, linking F(1) to F(0).</text>
</comment>
<dbReference type="SUPFAM" id="SSF81573">
    <property type="entry name" value="F1F0 ATP synthase subunit B, membrane domain"/>
    <property type="match status" value="1"/>
</dbReference>
<dbReference type="EMBL" id="PECH01000008">
    <property type="protein sequence ID" value="TDZ79290.1"/>
    <property type="molecule type" value="Genomic_DNA"/>
</dbReference>
<evidence type="ECO:0000256" key="3">
    <source>
        <dbReference type="ARBA" id="ARBA00022448"/>
    </source>
</evidence>
<dbReference type="AlphaFoldDB" id="A0A4R8RXV3"/>
<keyword evidence="4 14" id="KW-1003">Cell membrane</keyword>
<keyword evidence="7 14" id="KW-0375">Hydrogen ion transport</keyword>
<dbReference type="Pfam" id="PF00430">
    <property type="entry name" value="ATP-synt_B"/>
    <property type="match status" value="1"/>
</dbReference>
<evidence type="ECO:0000256" key="13">
    <source>
        <dbReference type="ARBA" id="ARBA00025830"/>
    </source>
</evidence>
<comment type="caution">
    <text evidence="16">The sequence shown here is derived from an EMBL/GenBank/DDBJ whole genome shotgun (WGS) entry which is preliminary data.</text>
</comment>
<gene>
    <name evidence="14 16" type="primary">atpF</name>
    <name evidence="16" type="ORF">DE4585_03026</name>
</gene>
<accession>A0A4R8RXV3</accession>
<protein>
    <recommendedName>
        <fullName evidence="14">ATP synthase subunit b</fullName>
    </recommendedName>
    <alternativeName>
        <fullName evidence="14">ATP synthase F(0) sector subunit b</fullName>
    </alternativeName>
    <alternativeName>
        <fullName evidence="14">ATPase subunit I</fullName>
    </alternativeName>
    <alternativeName>
        <fullName evidence="14">F-type ATPase subunit b</fullName>
        <shortName evidence="14">F-ATPase subunit b</shortName>
    </alternativeName>
</protein>
<dbReference type="PANTHER" id="PTHR33445:SF1">
    <property type="entry name" value="ATP SYNTHASE SUBUNIT B"/>
    <property type="match status" value="1"/>
</dbReference>
<dbReference type="CDD" id="cd06503">
    <property type="entry name" value="ATP-synt_Fo_b"/>
    <property type="match status" value="1"/>
</dbReference>
<dbReference type="InterPro" id="IPR028987">
    <property type="entry name" value="ATP_synth_B-like_membr_sf"/>
</dbReference>
<comment type="subunit">
    <text evidence="13 14">F-type ATPases have 2 components, F(1) - the catalytic core - and F(0) - the membrane proton channel. F(1) has five subunits: alpha(3), beta(3), gamma(1), delta(1), epsilon(1). F(0) has three main subunits: a(1), b(2) and c(10-14). The alpha and beta chains form an alternating ring which encloses part of the gamma chain. F(1) is attached to F(0) by a central stalk formed by the gamma and epsilon chains, while a peripheral stalk is formed by the delta and b chains.</text>
</comment>
<dbReference type="GO" id="GO:0005886">
    <property type="term" value="C:plasma membrane"/>
    <property type="evidence" value="ECO:0007669"/>
    <property type="project" value="UniProtKB-SubCell"/>
</dbReference>
<dbReference type="InterPro" id="IPR002146">
    <property type="entry name" value="ATP_synth_b/b'su_bac/chlpt"/>
</dbReference>
<reference evidence="16 17" key="1">
    <citation type="journal article" date="2019" name="Sci. Rep.">
        <title>Extended insight into the Mycobacterium chelonae-abscessus complex through whole genome sequencing of Mycobacterium salmoniphilum outbreak and Mycobacterium salmoniphilum-like strains.</title>
        <authorList>
            <person name="Behra P.R.K."/>
            <person name="Das S."/>
            <person name="Pettersson B.M.F."/>
            <person name="Shirreff L."/>
            <person name="DuCote T."/>
            <person name="Jacobsson K.G."/>
            <person name="Ennis D.G."/>
            <person name="Kirsebom L.A."/>
        </authorList>
    </citation>
    <scope>NUCLEOTIDE SEQUENCE [LARGE SCALE GENOMIC DNA]</scope>
    <source>
        <strain evidence="16 17">DE 4585</strain>
    </source>
</reference>
<keyword evidence="3 14" id="KW-0813">Transport</keyword>
<evidence type="ECO:0000256" key="7">
    <source>
        <dbReference type="ARBA" id="ARBA00022781"/>
    </source>
</evidence>
<dbReference type="GO" id="GO:0046933">
    <property type="term" value="F:proton-transporting ATP synthase activity, rotational mechanism"/>
    <property type="evidence" value="ECO:0007669"/>
    <property type="project" value="UniProtKB-UniRule"/>
</dbReference>